<gene>
    <name evidence="2" type="ORF">SAMN06295900_102500</name>
</gene>
<dbReference type="InterPro" id="IPR050177">
    <property type="entry name" value="Lipid_A_modif_metabolic_enz"/>
</dbReference>
<accession>A0A1X7D893</accession>
<evidence type="ECO:0000259" key="1">
    <source>
        <dbReference type="Pfam" id="PF01370"/>
    </source>
</evidence>
<dbReference type="RefSeq" id="WP_085225373.1">
    <property type="nucleotide sequence ID" value="NZ_BSQD01000002.1"/>
</dbReference>
<dbReference type="GeneID" id="95552182"/>
<dbReference type="InterPro" id="IPR001509">
    <property type="entry name" value="Epimerase_deHydtase"/>
</dbReference>
<dbReference type="PANTHER" id="PTHR43245">
    <property type="entry name" value="BIFUNCTIONAL POLYMYXIN RESISTANCE PROTEIN ARNA"/>
    <property type="match status" value="1"/>
</dbReference>
<dbReference type="AlphaFoldDB" id="A0A1X7D893"/>
<reference evidence="3" key="1">
    <citation type="submission" date="2017-04" db="EMBL/GenBank/DDBJ databases">
        <authorList>
            <person name="Varghese N."/>
            <person name="Submissions S."/>
        </authorList>
    </citation>
    <scope>NUCLEOTIDE SEQUENCE [LARGE SCALE GENOMIC DNA]</scope>
    <source>
        <strain evidence="3">Ballard 720</strain>
    </source>
</reference>
<protein>
    <submittedName>
        <fullName evidence="2">Nucleoside-diphosphate-sugar epimerase</fullName>
    </submittedName>
</protein>
<dbReference type="Pfam" id="PF01370">
    <property type="entry name" value="Epimerase"/>
    <property type="match status" value="1"/>
</dbReference>
<name>A0A1X7D893_TRICW</name>
<sequence>MKILMTGATGFLGSRLLGRLLAAGYDVTVLKRSFSDVRRIRESLPHVRCFDLDRQTLESAFCGGPYDTIVHCATNYGRQEGMQARSGMIETNLLLPLRLLESAVEHGARNFVNTDTLLDKGVSPYALSKLQFREWLKHFSGEIGATTVSLEHFYGPDDDSSKFVTHIVRALLGGVPAIPLTPGAQLRDFIYIDDVVSAFSYVLDDLNTRQRGYVEYEVGTGKTTSIRDFVTLAKRLSGNQITQLEFGAIPYRPHEPMNVQVDTSRLDAAGWRPLVSLEDGLKRTFEYERTLFR</sequence>
<feature type="domain" description="NAD-dependent epimerase/dehydratase" evidence="1">
    <location>
        <begin position="3"/>
        <end position="210"/>
    </location>
</feature>
<dbReference type="STRING" id="28094.SAMN06295900_102500"/>
<dbReference type="Gene3D" id="3.40.50.720">
    <property type="entry name" value="NAD(P)-binding Rossmann-like Domain"/>
    <property type="match status" value="1"/>
</dbReference>
<proteinExistence type="predicted"/>
<dbReference type="PANTHER" id="PTHR43245:SF13">
    <property type="entry name" value="UDP-D-APIOSE_UDP-D-XYLOSE SYNTHASE 2"/>
    <property type="match status" value="1"/>
</dbReference>
<evidence type="ECO:0000313" key="2">
    <source>
        <dbReference type="EMBL" id="SMF10338.1"/>
    </source>
</evidence>
<dbReference type="SUPFAM" id="SSF51735">
    <property type="entry name" value="NAD(P)-binding Rossmann-fold domains"/>
    <property type="match status" value="1"/>
</dbReference>
<dbReference type="Proteomes" id="UP000192911">
    <property type="component" value="Unassembled WGS sequence"/>
</dbReference>
<keyword evidence="3" id="KW-1185">Reference proteome</keyword>
<dbReference type="OrthoDB" id="9769113at2"/>
<organism evidence="2 3">
    <name type="scientific">Trinickia caryophylli</name>
    <name type="common">Paraburkholderia caryophylli</name>
    <dbReference type="NCBI Taxonomy" id="28094"/>
    <lineage>
        <taxon>Bacteria</taxon>
        <taxon>Pseudomonadati</taxon>
        <taxon>Pseudomonadota</taxon>
        <taxon>Betaproteobacteria</taxon>
        <taxon>Burkholderiales</taxon>
        <taxon>Burkholderiaceae</taxon>
        <taxon>Trinickia</taxon>
    </lineage>
</organism>
<dbReference type="InterPro" id="IPR036291">
    <property type="entry name" value="NAD(P)-bd_dom_sf"/>
</dbReference>
<dbReference type="EMBL" id="FXAH01000002">
    <property type="protein sequence ID" value="SMF10338.1"/>
    <property type="molecule type" value="Genomic_DNA"/>
</dbReference>
<evidence type="ECO:0000313" key="3">
    <source>
        <dbReference type="Proteomes" id="UP000192911"/>
    </source>
</evidence>